<dbReference type="Proteomes" id="UP000030697">
    <property type="component" value="Unassembled WGS sequence"/>
</dbReference>
<accession>W7JWF8</accession>
<evidence type="ECO:0000313" key="3">
    <source>
        <dbReference type="Proteomes" id="UP000030697"/>
    </source>
</evidence>
<evidence type="ECO:0008006" key="4">
    <source>
        <dbReference type="Google" id="ProtNLM"/>
    </source>
</evidence>
<dbReference type="InterPro" id="IPR006373">
    <property type="entry name" value="VSA_Rifin"/>
</dbReference>
<evidence type="ECO:0000256" key="1">
    <source>
        <dbReference type="SAM" id="SignalP"/>
    </source>
</evidence>
<feature type="signal peptide" evidence="1">
    <location>
        <begin position="1"/>
        <end position="20"/>
    </location>
</feature>
<protein>
    <recommendedName>
        <fullName evidence="4">Surface antigen</fullName>
    </recommendedName>
</protein>
<sequence length="413" mass="44437">MKVHFPKILLFFFPLNILLTSYHVNNKNKQYITPRHIRTSISRVLSECDTHTSIYDDDTEMKSVKENFDRQTSRRFEEYEKRMIKNRQKCKEQCDKDIQEIILKDKVQKSLAEKIEKGCLRCGCGLGGVAASIGLIGGVTVNELKKAALLAAESSAIAEGAVAGEAAGIKAGIEAVISGIEREFGVSTDGVQGLQSLFTANTYNDVTMIARAIIKEYDPSSCLIGGSGAPETFCTWVKVKSDAAPKIPGKHVSTNDLVEKAVGTIVSDAEPVATAAAQQATDEVIQRSIAVVDAKYEAAVTEATDAATQAGIDTVVAQLEIFVSSFGKDAVSLTSIVTPTNYKCGAALLENAKKLLGETCKIVPKKSSSSFCNSVIHYGGETTFNGYAKAGSEAYNATYTSKIATLKPAKFWL</sequence>
<organism evidence="2 3">
    <name type="scientific">Plasmodium falciparum UGT5.1</name>
    <dbReference type="NCBI Taxonomy" id="1237627"/>
    <lineage>
        <taxon>Eukaryota</taxon>
        <taxon>Sar</taxon>
        <taxon>Alveolata</taxon>
        <taxon>Apicomplexa</taxon>
        <taxon>Aconoidasida</taxon>
        <taxon>Haemosporida</taxon>
        <taxon>Plasmodiidae</taxon>
        <taxon>Plasmodium</taxon>
        <taxon>Plasmodium (Laverania)</taxon>
    </lineage>
</organism>
<name>W7JWF8_PLAFA</name>
<keyword evidence="1" id="KW-0732">Signal</keyword>
<dbReference type="Pfam" id="PF02009">
    <property type="entry name" value="RIFIN"/>
    <property type="match status" value="1"/>
</dbReference>
<proteinExistence type="predicted"/>
<dbReference type="EMBL" id="KE124377">
    <property type="protein sequence ID" value="EWC79164.1"/>
    <property type="molecule type" value="Genomic_DNA"/>
</dbReference>
<evidence type="ECO:0000313" key="2">
    <source>
        <dbReference type="EMBL" id="EWC79164.1"/>
    </source>
</evidence>
<feature type="chain" id="PRO_5004897187" description="Surface antigen" evidence="1">
    <location>
        <begin position="21"/>
        <end position="413"/>
    </location>
</feature>
<dbReference type="NCBIfam" id="TIGR01477">
    <property type="entry name" value="RIFIN"/>
    <property type="match status" value="1"/>
</dbReference>
<dbReference type="AlphaFoldDB" id="W7JWF8"/>
<gene>
    <name evidence="2" type="ORF">C923_00156</name>
</gene>
<reference evidence="2 3" key="1">
    <citation type="submission" date="2013-02" db="EMBL/GenBank/DDBJ databases">
        <title>The Genome Sequence of Plasmodium falciparum UGT5.1.</title>
        <authorList>
            <consortium name="The Broad Institute Genome Sequencing Platform"/>
            <consortium name="The Broad Institute Genome Sequencing Center for Infectious Disease"/>
            <person name="Neafsey D."/>
            <person name="Cheeseman I."/>
            <person name="Volkman S."/>
            <person name="Adams J."/>
            <person name="Walker B."/>
            <person name="Young S.K."/>
            <person name="Zeng Q."/>
            <person name="Gargeya S."/>
            <person name="Fitzgerald M."/>
            <person name="Haas B."/>
            <person name="Abouelleil A."/>
            <person name="Alvarado L."/>
            <person name="Arachchi H.M."/>
            <person name="Berlin A.M."/>
            <person name="Chapman S.B."/>
            <person name="Dewar J."/>
            <person name="Goldberg J."/>
            <person name="Griggs A."/>
            <person name="Gujja S."/>
            <person name="Hansen M."/>
            <person name="Howarth C."/>
            <person name="Imamovic A."/>
            <person name="Larimer J."/>
            <person name="McCowan C."/>
            <person name="Murphy C."/>
            <person name="Neiman D."/>
            <person name="Pearson M."/>
            <person name="Priest M."/>
            <person name="Roberts A."/>
            <person name="Saif S."/>
            <person name="Shea T."/>
            <person name="Sisk P."/>
            <person name="Sykes S."/>
            <person name="Wortman J."/>
            <person name="Nusbaum C."/>
            <person name="Birren B."/>
        </authorList>
    </citation>
    <scope>NUCLEOTIDE SEQUENCE [LARGE SCALE GENOMIC DNA]</scope>
    <source>
        <strain evidence="2 3">UGT5.1</strain>
    </source>
</reference>